<sequence>MASDEVFCRQPYYPNMVRMRESLLERCLQVDEEHPDVEKPMPGMERKVERLLRFSCYPFDHFIIAGDTDSFELTAAIHSTPFLRFITRPRPAVLTSPAAFFTEIVCCHHSLKLPPLCWSRLIMMAKEDGAFTPLDPDHNNHANTFPLHLCSAVLSSFSMLLWHSKHDFRSPLTLAFSDALPYLPYAIYNNVLTMLSEYVEDIPLYDSSLRKPWRALMVATVKFLLHRLSLPESDLSHTTILDSLTAAVNAVWSPDFMSEEATAITTVLESILFACVTLERDQRNVDSPWNKLFYKTIEAYQYSLSFSPSACPLRGLQVMVDFMTINWKCPRHHYCKTDTACHVLANLLENRVPAAYAVFHESRCLDFFGSHAFHDSSVRVISEYIAGIAAMLHGLVGIMDMDILQQHVDRLFEPCHLFTACLILAAHSANDIITLLAQLRPHDVA</sequence>
<evidence type="ECO:0000313" key="2">
    <source>
        <dbReference type="Proteomes" id="UP001175211"/>
    </source>
</evidence>
<gene>
    <name evidence="1" type="ORF">EV420DRAFT_585953</name>
</gene>
<dbReference type="EMBL" id="JAUEPS010000026">
    <property type="protein sequence ID" value="KAK0455170.1"/>
    <property type="molecule type" value="Genomic_DNA"/>
</dbReference>
<dbReference type="Proteomes" id="UP001175211">
    <property type="component" value="Unassembled WGS sequence"/>
</dbReference>
<dbReference type="AlphaFoldDB" id="A0AA39K621"/>
<accession>A0AA39K621</accession>
<protein>
    <submittedName>
        <fullName evidence="1">Uncharacterized protein</fullName>
    </submittedName>
</protein>
<dbReference type="GeneID" id="85366224"/>
<reference evidence="1" key="1">
    <citation type="submission" date="2023-06" db="EMBL/GenBank/DDBJ databases">
        <authorList>
            <consortium name="Lawrence Berkeley National Laboratory"/>
            <person name="Ahrendt S."/>
            <person name="Sahu N."/>
            <person name="Indic B."/>
            <person name="Wong-Bajracharya J."/>
            <person name="Merenyi Z."/>
            <person name="Ke H.-M."/>
            <person name="Monk M."/>
            <person name="Kocsube S."/>
            <person name="Drula E."/>
            <person name="Lipzen A."/>
            <person name="Balint B."/>
            <person name="Henrissat B."/>
            <person name="Andreopoulos B."/>
            <person name="Martin F.M."/>
            <person name="Harder C.B."/>
            <person name="Rigling D."/>
            <person name="Ford K.L."/>
            <person name="Foster G.D."/>
            <person name="Pangilinan J."/>
            <person name="Papanicolaou A."/>
            <person name="Barry K."/>
            <person name="LaButti K."/>
            <person name="Viragh M."/>
            <person name="Koriabine M."/>
            <person name="Yan M."/>
            <person name="Riley R."/>
            <person name="Champramary S."/>
            <person name="Plett K.L."/>
            <person name="Tsai I.J."/>
            <person name="Slot J."/>
            <person name="Sipos G."/>
            <person name="Plett J."/>
            <person name="Nagy L.G."/>
            <person name="Grigoriev I.V."/>
        </authorList>
    </citation>
    <scope>NUCLEOTIDE SEQUENCE</scope>
    <source>
        <strain evidence="1">CCBAS 213</strain>
    </source>
</reference>
<organism evidence="1 2">
    <name type="scientific">Armillaria tabescens</name>
    <name type="common">Ringless honey mushroom</name>
    <name type="synonym">Agaricus tabescens</name>
    <dbReference type="NCBI Taxonomy" id="1929756"/>
    <lineage>
        <taxon>Eukaryota</taxon>
        <taxon>Fungi</taxon>
        <taxon>Dikarya</taxon>
        <taxon>Basidiomycota</taxon>
        <taxon>Agaricomycotina</taxon>
        <taxon>Agaricomycetes</taxon>
        <taxon>Agaricomycetidae</taxon>
        <taxon>Agaricales</taxon>
        <taxon>Marasmiineae</taxon>
        <taxon>Physalacriaceae</taxon>
        <taxon>Desarmillaria</taxon>
    </lineage>
</organism>
<dbReference type="RefSeq" id="XP_060328680.1">
    <property type="nucleotide sequence ID" value="XM_060482676.1"/>
</dbReference>
<keyword evidence="2" id="KW-1185">Reference proteome</keyword>
<name>A0AA39K621_ARMTA</name>
<proteinExistence type="predicted"/>
<comment type="caution">
    <text evidence="1">The sequence shown here is derived from an EMBL/GenBank/DDBJ whole genome shotgun (WGS) entry which is preliminary data.</text>
</comment>
<evidence type="ECO:0000313" key="1">
    <source>
        <dbReference type="EMBL" id="KAK0455170.1"/>
    </source>
</evidence>